<evidence type="ECO:0000313" key="4">
    <source>
        <dbReference type="Proteomes" id="UP001172645"/>
    </source>
</evidence>
<evidence type="ECO:0000256" key="1">
    <source>
        <dbReference type="ARBA" id="ARBA00022801"/>
    </source>
</evidence>
<dbReference type="PANTHER" id="PTHR43540:SF6">
    <property type="entry name" value="ISOCHORISMATASE-LIKE DOMAIN-CONTAINING PROTEIN"/>
    <property type="match status" value="1"/>
</dbReference>
<accession>A0ABT7JNB8</accession>
<dbReference type="InterPro" id="IPR050272">
    <property type="entry name" value="Isochorismatase-like_hydrls"/>
</dbReference>
<dbReference type="InterPro" id="IPR000868">
    <property type="entry name" value="Isochorismatase-like_dom"/>
</dbReference>
<dbReference type="Pfam" id="PF00857">
    <property type="entry name" value="Isochorismatase"/>
    <property type="match status" value="1"/>
</dbReference>
<gene>
    <name evidence="3" type="ORF">PY649_02965</name>
</gene>
<comment type="caution">
    <text evidence="3">The sequence shown here is derived from an EMBL/GenBank/DDBJ whole genome shotgun (WGS) entry which is preliminary data.</text>
</comment>
<dbReference type="SUPFAM" id="SSF52499">
    <property type="entry name" value="Isochorismatase-like hydrolases"/>
    <property type="match status" value="1"/>
</dbReference>
<dbReference type="PANTHER" id="PTHR43540">
    <property type="entry name" value="PEROXYUREIDOACRYLATE/UREIDOACRYLATE AMIDOHYDROLASE-RELATED"/>
    <property type="match status" value="1"/>
</dbReference>
<dbReference type="GO" id="GO:0016787">
    <property type="term" value="F:hydrolase activity"/>
    <property type="evidence" value="ECO:0007669"/>
    <property type="project" value="UniProtKB-KW"/>
</dbReference>
<evidence type="ECO:0000313" key="3">
    <source>
        <dbReference type="EMBL" id="MDL2397843.1"/>
    </source>
</evidence>
<name>A0ABT7JNB8_9HYPH</name>
<proteinExistence type="predicted"/>
<evidence type="ECO:0000259" key="2">
    <source>
        <dbReference type="Pfam" id="PF00857"/>
    </source>
</evidence>
<organism evidence="3 4">
    <name type="scientific">Rhizobium mayense</name>
    <dbReference type="NCBI Taxonomy" id="1312184"/>
    <lineage>
        <taxon>Bacteria</taxon>
        <taxon>Pseudomonadati</taxon>
        <taxon>Pseudomonadota</taxon>
        <taxon>Alphaproteobacteria</taxon>
        <taxon>Hyphomicrobiales</taxon>
        <taxon>Rhizobiaceae</taxon>
        <taxon>Rhizobium/Agrobacterium group</taxon>
        <taxon>Rhizobium</taxon>
    </lineage>
</organism>
<dbReference type="Proteomes" id="UP001172645">
    <property type="component" value="Unassembled WGS sequence"/>
</dbReference>
<dbReference type="InterPro" id="IPR036380">
    <property type="entry name" value="Isochorismatase-like_sf"/>
</dbReference>
<protein>
    <submittedName>
        <fullName evidence="3">Cysteine hydrolase</fullName>
    </submittedName>
</protein>
<reference evidence="3" key="1">
    <citation type="submission" date="2023-06" db="EMBL/GenBank/DDBJ databases">
        <title>Phylogenetic Diversity of Rhizobium strains.</title>
        <authorList>
            <person name="Moura F.T."/>
            <person name="Helene L.C.F."/>
            <person name="Hungria M."/>
        </authorList>
    </citation>
    <scope>NUCLEOTIDE SEQUENCE</scope>
    <source>
        <strain evidence="3">CCGE526</strain>
    </source>
</reference>
<dbReference type="CDD" id="cd00431">
    <property type="entry name" value="cysteine_hydrolases"/>
    <property type="match status" value="1"/>
</dbReference>
<sequence>MTMPATVADWLSPDRAALLVYDMQIGIARQVKGADETIHRIAKIVAVARSAGMRIAFCRHLSLPKPWMGLFATRMAMAWQCTDDPEKVKPWFLRDSEAVQIVPELRPQEGDFVFDKLGMSAFEGTPLQLAMRDAGLSALAICGIAMEIGIEPTCRHAADLGIVPILIEDACGHGDVEAGRRSVESLRFMGDTIVTNSGAFLAAMSRPA</sequence>
<dbReference type="Gene3D" id="3.40.50.850">
    <property type="entry name" value="Isochorismatase-like"/>
    <property type="match status" value="1"/>
</dbReference>
<feature type="domain" description="Isochorismatase-like" evidence="2">
    <location>
        <begin position="16"/>
        <end position="195"/>
    </location>
</feature>
<keyword evidence="1 3" id="KW-0378">Hydrolase</keyword>
<keyword evidence="4" id="KW-1185">Reference proteome</keyword>
<dbReference type="EMBL" id="JARFYM010000002">
    <property type="protein sequence ID" value="MDL2397843.1"/>
    <property type="molecule type" value="Genomic_DNA"/>
</dbReference>
<dbReference type="RefSeq" id="WP_285866636.1">
    <property type="nucleotide sequence ID" value="NZ_JARFYM010000002.1"/>
</dbReference>